<proteinExistence type="predicted"/>
<accession>A0A1M5DDL8</accession>
<sequence length="108" mass="11862">MIAKGAAPVGFLLILAVLVQGLFTAPPCAAQGHRFLNGRVEALEPQTLVIDGNEFPIHPHCQVFIQSRVSGAIQEDPGEIKDLRVRDQVTIRINPEGSVDQILIERYH</sequence>
<dbReference type="Proteomes" id="UP000184076">
    <property type="component" value="Unassembled WGS sequence"/>
</dbReference>
<evidence type="ECO:0000313" key="1">
    <source>
        <dbReference type="EMBL" id="SHF65016.1"/>
    </source>
</evidence>
<dbReference type="RefSeq" id="WP_073039793.1">
    <property type="nucleotide sequence ID" value="NZ_FQVB01000023.1"/>
</dbReference>
<gene>
    <name evidence="1" type="ORF">SAMN02745206_02405</name>
</gene>
<dbReference type="EMBL" id="FQVB01000023">
    <property type="protein sequence ID" value="SHF65016.1"/>
    <property type="molecule type" value="Genomic_DNA"/>
</dbReference>
<name>A0A1M5DDL8_9BACT</name>
<evidence type="ECO:0008006" key="3">
    <source>
        <dbReference type="Google" id="ProtNLM"/>
    </source>
</evidence>
<dbReference type="STRING" id="1121391.SAMN02745206_02405"/>
<evidence type="ECO:0000313" key="2">
    <source>
        <dbReference type="Proteomes" id="UP000184076"/>
    </source>
</evidence>
<keyword evidence="2" id="KW-1185">Reference proteome</keyword>
<protein>
    <recommendedName>
        <fullName evidence="3">DUF5666 domain-containing protein</fullName>
    </recommendedName>
</protein>
<reference evidence="2" key="1">
    <citation type="submission" date="2016-11" db="EMBL/GenBank/DDBJ databases">
        <authorList>
            <person name="Varghese N."/>
            <person name="Submissions S."/>
        </authorList>
    </citation>
    <scope>NUCLEOTIDE SEQUENCE [LARGE SCALE GENOMIC DNA]</scope>
    <source>
        <strain evidence="2">DSM 9756</strain>
    </source>
</reference>
<dbReference type="AlphaFoldDB" id="A0A1M5DDL8"/>
<organism evidence="1 2">
    <name type="scientific">Desulfacinum infernum DSM 9756</name>
    <dbReference type="NCBI Taxonomy" id="1121391"/>
    <lineage>
        <taxon>Bacteria</taxon>
        <taxon>Pseudomonadati</taxon>
        <taxon>Thermodesulfobacteriota</taxon>
        <taxon>Syntrophobacteria</taxon>
        <taxon>Syntrophobacterales</taxon>
        <taxon>Syntrophobacteraceae</taxon>
        <taxon>Desulfacinum</taxon>
    </lineage>
</organism>